<evidence type="ECO:0000313" key="6">
    <source>
        <dbReference type="Proteomes" id="UP000293142"/>
    </source>
</evidence>
<proteinExistence type="predicted"/>
<dbReference type="OrthoDB" id="9800940at2"/>
<dbReference type="Gene3D" id="3.60.15.10">
    <property type="entry name" value="Ribonuclease Z/Hydroxyacylglutathione hydrolase-like"/>
    <property type="match status" value="1"/>
</dbReference>
<dbReference type="CDD" id="cd16279">
    <property type="entry name" value="metallo-hydrolase-like_MBL-fold"/>
    <property type="match status" value="1"/>
</dbReference>
<comment type="catalytic activity">
    <reaction evidence="1">
        <text>3',5'-cyclic CMP + H2O = CMP + H(+)</text>
        <dbReference type="Rhea" id="RHEA:72675"/>
        <dbReference type="ChEBI" id="CHEBI:15377"/>
        <dbReference type="ChEBI" id="CHEBI:15378"/>
        <dbReference type="ChEBI" id="CHEBI:58003"/>
        <dbReference type="ChEBI" id="CHEBI:60377"/>
    </reaction>
    <physiologicalReaction direction="left-to-right" evidence="1">
        <dbReference type="Rhea" id="RHEA:72676"/>
    </physiologicalReaction>
</comment>
<comment type="catalytic activity">
    <reaction evidence="3">
        <text>3',5'-cyclic UMP + H2O = UMP + H(+)</text>
        <dbReference type="Rhea" id="RHEA:70575"/>
        <dbReference type="ChEBI" id="CHEBI:15377"/>
        <dbReference type="ChEBI" id="CHEBI:15378"/>
        <dbReference type="ChEBI" id="CHEBI:57865"/>
        <dbReference type="ChEBI" id="CHEBI:184387"/>
    </reaction>
    <physiologicalReaction direction="left-to-right" evidence="3">
        <dbReference type="Rhea" id="RHEA:70576"/>
    </physiologicalReaction>
</comment>
<dbReference type="PANTHER" id="PTHR42663:SF6">
    <property type="entry name" value="HYDROLASE C777.06C-RELATED"/>
    <property type="match status" value="1"/>
</dbReference>
<comment type="caution">
    <text evidence="5">The sequence shown here is derived from an EMBL/GenBank/DDBJ whole genome shotgun (WGS) entry which is preliminary data.</text>
</comment>
<dbReference type="Proteomes" id="UP000293142">
    <property type="component" value="Unassembled WGS sequence"/>
</dbReference>
<dbReference type="EMBL" id="SIRE01000017">
    <property type="protein sequence ID" value="TBL75348.1"/>
    <property type="molecule type" value="Genomic_DNA"/>
</dbReference>
<protein>
    <submittedName>
        <fullName evidence="5">MBL fold metallo-hydrolase</fullName>
    </submittedName>
</protein>
<feature type="domain" description="Metallo-beta-lactamase" evidence="4">
    <location>
        <begin position="38"/>
        <end position="229"/>
    </location>
</feature>
<name>A0A4Q9DKR9_9BACL</name>
<dbReference type="Pfam" id="PF12706">
    <property type="entry name" value="Lactamase_B_2"/>
    <property type="match status" value="1"/>
</dbReference>
<keyword evidence="5" id="KW-0378">Hydrolase</keyword>
<dbReference type="AlphaFoldDB" id="A0A4Q9DKR9"/>
<sequence length="267" mass="30653">MTDRLLFLGTGDSMGVPRVYCTCGICEEARNAGTNRRYRSSVLLETAEGKLAVDCGPDWRQQMERLGQREMERLLITHAHFDHIGGLPEWADACRWLSKKGHVYAPHEVVETIRSQFPWLHRQLIFHALDPEGFEFAGWTIHPWKVCHGKNGFSYAYRFDKTGYSWVYCPDSIRLSEEEKKPLHGLNLLVLGTNFYLEEAEPLSRSVYDMTEALGLIGEVRPEHVIFTHMSHGVDINKSYPLPRHVQLARTGLSYPLNLADKDRIVK</sequence>
<evidence type="ECO:0000256" key="3">
    <source>
        <dbReference type="ARBA" id="ARBA00048505"/>
    </source>
</evidence>
<dbReference type="RefSeq" id="WP_131015835.1">
    <property type="nucleotide sequence ID" value="NZ_SIRE01000017.1"/>
</dbReference>
<comment type="function">
    <text evidence="2">Counteracts the endogenous Pycsar antiviral defense system. Phosphodiesterase that enables metal-dependent hydrolysis of host cyclic nucleotide Pycsar defense signals such as cCMP and cUMP.</text>
</comment>
<evidence type="ECO:0000313" key="5">
    <source>
        <dbReference type="EMBL" id="TBL75348.1"/>
    </source>
</evidence>
<evidence type="ECO:0000256" key="2">
    <source>
        <dbReference type="ARBA" id="ARBA00034301"/>
    </source>
</evidence>
<dbReference type="GO" id="GO:0016787">
    <property type="term" value="F:hydrolase activity"/>
    <property type="evidence" value="ECO:0007669"/>
    <property type="project" value="UniProtKB-KW"/>
</dbReference>
<dbReference type="SMART" id="SM00849">
    <property type="entry name" value="Lactamase_B"/>
    <property type="match status" value="1"/>
</dbReference>
<gene>
    <name evidence="5" type="ORF">EYB31_23350</name>
</gene>
<organism evidence="5 6">
    <name type="scientific">Paenibacillus thalictri</name>
    <dbReference type="NCBI Taxonomy" id="2527873"/>
    <lineage>
        <taxon>Bacteria</taxon>
        <taxon>Bacillati</taxon>
        <taxon>Bacillota</taxon>
        <taxon>Bacilli</taxon>
        <taxon>Bacillales</taxon>
        <taxon>Paenibacillaceae</taxon>
        <taxon>Paenibacillus</taxon>
    </lineage>
</organism>
<accession>A0A4Q9DKR9</accession>
<dbReference type="PANTHER" id="PTHR42663">
    <property type="entry name" value="HYDROLASE C777.06C-RELATED-RELATED"/>
    <property type="match status" value="1"/>
</dbReference>
<evidence type="ECO:0000259" key="4">
    <source>
        <dbReference type="SMART" id="SM00849"/>
    </source>
</evidence>
<evidence type="ECO:0000256" key="1">
    <source>
        <dbReference type="ARBA" id="ARBA00034221"/>
    </source>
</evidence>
<reference evidence="5 6" key="1">
    <citation type="submission" date="2019-02" db="EMBL/GenBank/DDBJ databases">
        <title>Paenibacillus sp. nov., isolated from surface-sterilized tissue of Thalictrum simplex L.</title>
        <authorList>
            <person name="Tuo L."/>
        </authorList>
    </citation>
    <scope>NUCLEOTIDE SEQUENCE [LARGE SCALE GENOMIC DNA]</scope>
    <source>
        <strain evidence="5 6">N2SHLJ1</strain>
    </source>
</reference>
<dbReference type="InterPro" id="IPR001279">
    <property type="entry name" value="Metallo-B-lactamas"/>
</dbReference>
<dbReference type="SUPFAM" id="SSF56281">
    <property type="entry name" value="Metallo-hydrolase/oxidoreductase"/>
    <property type="match status" value="1"/>
</dbReference>
<keyword evidence="6" id="KW-1185">Reference proteome</keyword>
<dbReference type="InterPro" id="IPR036866">
    <property type="entry name" value="RibonucZ/Hydroxyglut_hydro"/>
</dbReference>